<dbReference type="Pfam" id="PF13518">
    <property type="entry name" value="HTH_28"/>
    <property type="match status" value="1"/>
</dbReference>
<dbReference type="AlphaFoldDB" id="A0A4P7P422"/>
<dbReference type="GO" id="GO:0015074">
    <property type="term" value="P:DNA integration"/>
    <property type="evidence" value="ECO:0007669"/>
    <property type="project" value="InterPro"/>
</dbReference>
<dbReference type="EMBL" id="CP032096">
    <property type="protein sequence ID" value="QBZ84152.1"/>
    <property type="molecule type" value="Genomic_DNA"/>
</dbReference>
<protein>
    <submittedName>
        <fullName evidence="2">IS481 family transposase</fullName>
    </submittedName>
</protein>
<evidence type="ECO:0000259" key="1">
    <source>
        <dbReference type="PROSITE" id="PS50994"/>
    </source>
</evidence>
<name>A0A4P7P422_9GAMM</name>
<dbReference type="PANTHER" id="PTHR35004:SF7">
    <property type="entry name" value="INTEGRASE PROTEIN"/>
    <property type="match status" value="1"/>
</dbReference>
<dbReference type="Gene3D" id="3.30.420.10">
    <property type="entry name" value="Ribonuclease H-like superfamily/Ribonuclease H"/>
    <property type="match status" value="1"/>
</dbReference>
<dbReference type="InterPro" id="IPR047656">
    <property type="entry name" value="IS481-like_transpos"/>
</dbReference>
<dbReference type="InterPro" id="IPR055247">
    <property type="entry name" value="InsJ-like_HTH"/>
</dbReference>
<sequence length="299" mass="35992">MNQQAQRDISKKLKVLNYAKEIGNVAKTCRYFGICRQTFHTWKKSYEKYGEKGLIDSRPCPENHKLRTPKTIEEKILYLRKHYHFGATVIVWHLKRYHDIKISRNGCYQVLLRNGLNRLPENIKKRSRTKFKRYEKKVPGHHVQIDVKFLFFNDSDGKRIKRFQYTAIDDCTRIRALKVYEKHNQQSSIDFLNHVVDKLPFRIKMIRTDNGHEFQSKFHWHADDLGLIHAYIKPGTPRLNGKVERSHLTDKKEFYQLLDYTDDVDLKKRLNQWEDYYNFIRPHSAHQGKTPYEMLKQRI</sequence>
<dbReference type="InterPro" id="IPR001584">
    <property type="entry name" value="Integrase_cat-core"/>
</dbReference>
<dbReference type="GO" id="GO:0003676">
    <property type="term" value="F:nucleic acid binding"/>
    <property type="evidence" value="ECO:0007669"/>
    <property type="project" value="InterPro"/>
</dbReference>
<dbReference type="InterPro" id="IPR009057">
    <property type="entry name" value="Homeodomain-like_sf"/>
</dbReference>
<dbReference type="InterPro" id="IPR036397">
    <property type="entry name" value="RNaseH_sf"/>
</dbReference>
<dbReference type="NCBIfam" id="NF033577">
    <property type="entry name" value="transpos_IS481"/>
    <property type="match status" value="1"/>
</dbReference>
<proteinExistence type="predicted"/>
<dbReference type="InterPro" id="IPR012337">
    <property type="entry name" value="RNaseH-like_sf"/>
</dbReference>
<keyword evidence="3" id="KW-1185">Reference proteome</keyword>
<dbReference type="OrthoDB" id="5614517at2"/>
<organism evidence="2 3">
    <name type="scientific">Hydrogenovibrio crunogenus</name>
    <dbReference type="NCBI Taxonomy" id="39765"/>
    <lineage>
        <taxon>Bacteria</taxon>
        <taxon>Pseudomonadati</taxon>
        <taxon>Pseudomonadota</taxon>
        <taxon>Gammaproteobacteria</taxon>
        <taxon>Thiotrichales</taxon>
        <taxon>Piscirickettsiaceae</taxon>
        <taxon>Hydrogenovibrio</taxon>
    </lineage>
</organism>
<reference evidence="2 3" key="1">
    <citation type="submission" date="2018-08" db="EMBL/GenBank/DDBJ databases">
        <title>Horizontal acquisition of hydrogen conversion ability and other habitat adaptations in Hydrogenovibrio crunogenus strains.</title>
        <authorList>
            <person name="Gonnella G."/>
            <person name="Adam N."/>
            <person name="Perner M."/>
        </authorList>
    </citation>
    <scope>NUCLEOTIDE SEQUENCE [LARGE SCALE GENOMIC DNA]</scope>
    <source>
        <strain evidence="2 3">SP-41</strain>
    </source>
</reference>
<accession>A0A4P7P422</accession>
<feature type="domain" description="Integrase catalytic" evidence="1">
    <location>
        <begin position="135"/>
        <end position="299"/>
    </location>
</feature>
<dbReference type="SUPFAM" id="SSF46689">
    <property type="entry name" value="Homeodomain-like"/>
    <property type="match status" value="1"/>
</dbReference>
<dbReference type="Pfam" id="PF13683">
    <property type="entry name" value="rve_3"/>
    <property type="match status" value="1"/>
</dbReference>
<dbReference type="RefSeq" id="WP_135796699.1">
    <property type="nucleotide sequence ID" value="NZ_CP032096.1"/>
</dbReference>
<gene>
    <name evidence="2" type="ORF">GHNINEIG_02227</name>
</gene>
<evidence type="ECO:0000313" key="3">
    <source>
        <dbReference type="Proteomes" id="UP000296201"/>
    </source>
</evidence>
<dbReference type="Proteomes" id="UP000296201">
    <property type="component" value="Chromosome"/>
</dbReference>
<dbReference type="SUPFAM" id="SSF53098">
    <property type="entry name" value="Ribonuclease H-like"/>
    <property type="match status" value="1"/>
</dbReference>
<evidence type="ECO:0000313" key="2">
    <source>
        <dbReference type="EMBL" id="QBZ84152.1"/>
    </source>
</evidence>
<dbReference type="PANTHER" id="PTHR35004">
    <property type="entry name" value="TRANSPOSASE RV3428C-RELATED"/>
    <property type="match status" value="1"/>
</dbReference>
<dbReference type="PROSITE" id="PS50994">
    <property type="entry name" value="INTEGRASE"/>
    <property type="match status" value="1"/>
</dbReference>